<dbReference type="OrthoDB" id="9807740at2"/>
<sequence length="159" mass="18526">MELDIFDETKKITKDQEQLVYSLLTFAAEQLGLPSTAEMSVTFVTNDRIQEINRDYRHKDQPTDVISFALEDETEDEIEVHLEEFADALPLNIGDILISVDRTEEQAKEYGHSFERELGFLALHGFLHLNGYDHMEPEDEKEMFDLQKRLLKEYGLGRE</sequence>
<keyword evidence="3 9" id="KW-0698">rRNA processing</keyword>
<reference evidence="10 11" key="1">
    <citation type="submission" date="2016-10" db="EMBL/GenBank/DDBJ databases">
        <authorList>
            <person name="de Groot N.N."/>
        </authorList>
    </citation>
    <scope>NUCLEOTIDE SEQUENCE [LARGE SCALE GENOMIC DNA]</scope>
    <source>
        <strain evidence="10 11">DSM 27630</strain>
    </source>
</reference>
<dbReference type="EC" id="3.1.-.-" evidence="9"/>
<evidence type="ECO:0000313" key="11">
    <source>
        <dbReference type="Proteomes" id="UP000198668"/>
    </source>
</evidence>
<feature type="binding site" evidence="9">
    <location>
        <position position="124"/>
    </location>
    <ligand>
        <name>Zn(2+)</name>
        <dbReference type="ChEBI" id="CHEBI:29105"/>
        <note>catalytic</note>
    </ligand>
</feature>
<dbReference type="PANTHER" id="PTHR46986:SF1">
    <property type="entry name" value="ENDORIBONUCLEASE YBEY, CHLOROPLASTIC"/>
    <property type="match status" value="1"/>
</dbReference>
<protein>
    <recommendedName>
        <fullName evidence="9">Endoribonuclease YbeY</fullName>
        <ecNumber evidence="9">3.1.-.-</ecNumber>
    </recommendedName>
</protein>
<keyword evidence="11" id="KW-1185">Reference proteome</keyword>
<accession>A0A1I3B9T1</accession>
<keyword evidence="7 9" id="KW-0378">Hydrolase</keyword>
<evidence type="ECO:0000256" key="8">
    <source>
        <dbReference type="ARBA" id="ARBA00022833"/>
    </source>
</evidence>
<dbReference type="GO" id="GO:0004521">
    <property type="term" value="F:RNA endonuclease activity"/>
    <property type="evidence" value="ECO:0007669"/>
    <property type="project" value="UniProtKB-UniRule"/>
</dbReference>
<dbReference type="Pfam" id="PF02130">
    <property type="entry name" value="YbeY"/>
    <property type="match status" value="1"/>
</dbReference>
<evidence type="ECO:0000256" key="7">
    <source>
        <dbReference type="ARBA" id="ARBA00022801"/>
    </source>
</evidence>
<dbReference type="HAMAP" id="MF_00009">
    <property type="entry name" value="Endoribonucl_YbeY"/>
    <property type="match status" value="1"/>
</dbReference>
<evidence type="ECO:0000256" key="2">
    <source>
        <dbReference type="ARBA" id="ARBA00022517"/>
    </source>
</evidence>
<comment type="subcellular location">
    <subcellularLocation>
        <location evidence="9">Cytoplasm</location>
    </subcellularLocation>
</comment>
<evidence type="ECO:0000256" key="5">
    <source>
        <dbReference type="ARBA" id="ARBA00022723"/>
    </source>
</evidence>
<evidence type="ECO:0000256" key="9">
    <source>
        <dbReference type="HAMAP-Rule" id="MF_00009"/>
    </source>
</evidence>
<dbReference type="Gene3D" id="3.40.390.30">
    <property type="entry name" value="Metalloproteases ('zincins'), catalytic domain"/>
    <property type="match status" value="1"/>
</dbReference>
<evidence type="ECO:0000256" key="6">
    <source>
        <dbReference type="ARBA" id="ARBA00022759"/>
    </source>
</evidence>
<dbReference type="GO" id="GO:0008270">
    <property type="term" value="F:zinc ion binding"/>
    <property type="evidence" value="ECO:0007669"/>
    <property type="project" value="UniProtKB-UniRule"/>
</dbReference>
<dbReference type="GO" id="GO:0004222">
    <property type="term" value="F:metalloendopeptidase activity"/>
    <property type="evidence" value="ECO:0007669"/>
    <property type="project" value="InterPro"/>
</dbReference>
<evidence type="ECO:0000256" key="1">
    <source>
        <dbReference type="ARBA" id="ARBA00010875"/>
    </source>
</evidence>
<keyword evidence="5 9" id="KW-0479">Metal-binding</keyword>
<dbReference type="GO" id="GO:0005737">
    <property type="term" value="C:cytoplasm"/>
    <property type="evidence" value="ECO:0007669"/>
    <property type="project" value="UniProtKB-SubCell"/>
</dbReference>
<dbReference type="PROSITE" id="PS01306">
    <property type="entry name" value="UPF0054"/>
    <property type="match status" value="1"/>
</dbReference>
<dbReference type="EMBL" id="FOQE01000005">
    <property type="protein sequence ID" value="SFH59055.1"/>
    <property type="molecule type" value="Genomic_DNA"/>
</dbReference>
<proteinExistence type="inferred from homology"/>
<keyword evidence="6 9" id="KW-0255">Endonuclease</keyword>
<keyword evidence="8 9" id="KW-0862">Zinc</keyword>
<organism evidence="10 11">
    <name type="scientific">Pisciglobus halotolerans</name>
    <dbReference type="NCBI Taxonomy" id="745365"/>
    <lineage>
        <taxon>Bacteria</taxon>
        <taxon>Bacillati</taxon>
        <taxon>Bacillota</taxon>
        <taxon>Bacilli</taxon>
        <taxon>Lactobacillales</taxon>
        <taxon>Carnobacteriaceae</taxon>
    </lineage>
</organism>
<dbReference type="InterPro" id="IPR002036">
    <property type="entry name" value="YbeY"/>
</dbReference>
<dbReference type="InterPro" id="IPR023091">
    <property type="entry name" value="MetalPrtase_cat_dom_sf_prd"/>
</dbReference>
<evidence type="ECO:0000313" key="10">
    <source>
        <dbReference type="EMBL" id="SFH59055.1"/>
    </source>
</evidence>
<gene>
    <name evidence="9" type="primary">ybeY</name>
    <name evidence="10" type="ORF">SAMN04489868_1056</name>
</gene>
<keyword evidence="9" id="KW-0963">Cytoplasm</keyword>
<comment type="similarity">
    <text evidence="1 9">Belongs to the endoribonuclease YbeY family.</text>
</comment>
<evidence type="ECO:0000256" key="3">
    <source>
        <dbReference type="ARBA" id="ARBA00022552"/>
    </source>
</evidence>
<feature type="binding site" evidence="9">
    <location>
        <position position="134"/>
    </location>
    <ligand>
        <name>Zn(2+)</name>
        <dbReference type="ChEBI" id="CHEBI:29105"/>
        <note>catalytic</note>
    </ligand>
</feature>
<dbReference type="SUPFAM" id="SSF55486">
    <property type="entry name" value="Metalloproteases ('zincins'), catalytic domain"/>
    <property type="match status" value="1"/>
</dbReference>
<keyword evidence="4 9" id="KW-0540">Nuclease</keyword>
<dbReference type="GO" id="GO:0006364">
    <property type="term" value="P:rRNA processing"/>
    <property type="evidence" value="ECO:0007669"/>
    <property type="project" value="UniProtKB-UniRule"/>
</dbReference>
<dbReference type="Proteomes" id="UP000198668">
    <property type="component" value="Unassembled WGS sequence"/>
</dbReference>
<comment type="function">
    <text evidence="9">Single strand-specific metallo-endoribonuclease involved in late-stage 70S ribosome quality control and in maturation of the 3' terminus of the 16S rRNA.</text>
</comment>
<dbReference type="RefSeq" id="WP_047389921.1">
    <property type="nucleotide sequence ID" value="NZ_FOQE01000005.1"/>
</dbReference>
<keyword evidence="2 9" id="KW-0690">Ribosome biogenesis</keyword>
<feature type="binding site" evidence="9">
    <location>
        <position position="128"/>
    </location>
    <ligand>
        <name>Zn(2+)</name>
        <dbReference type="ChEBI" id="CHEBI:29105"/>
        <note>catalytic</note>
    </ligand>
</feature>
<dbReference type="AlphaFoldDB" id="A0A1I3B9T1"/>
<dbReference type="NCBIfam" id="TIGR00043">
    <property type="entry name" value="rRNA maturation RNase YbeY"/>
    <property type="match status" value="1"/>
</dbReference>
<dbReference type="PANTHER" id="PTHR46986">
    <property type="entry name" value="ENDORIBONUCLEASE YBEY, CHLOROPLASTIC"/>
    <property type="match status" value="1"/>
</dbReference>
<comment type="cofactor">
    <cofactor evidence="9">
        <name>Zn(2+)</name>
        <dbReference type="ChEBI" id="CHEBI:29105"/>
    </cofactor>
    <text evidence="9">Binds 1 zinc ion.</text>
</comment>
<name>A0A1I3B9T1_9LACT</name>
<dbReference type="InterPro" id="IPR020549">
    <property type="entry name" value="YbeY_CS"/>
</dbReference>
<evidence type="ECO:0000256" key="4">
    <source>
        <dbReference type="ARBA" id="ARBA00022722"/>
    </source>
</evidence>